<evidence type="ECO:0000313" key="15">
    <source>
        <dbReference type="Proteomes" id="UP001161423"/>
    </source>
</evidence>
<comment type="subcellular location">
    <subcellularLocation>
        <location evidence="2">Membrane</location>
    </subcellularLocation>
</comment>
<feature type="domain" description="Histidine kinase" evidence="12">
    <location>
        <begin position="260"/>
        <end position="460"/>
    </location>
</feature>
<evidence type="ECO:0000256" key="4">
    <source>
        <dbReference type="ARBA" id="ARBA00022553"/>
    </source>
</evidence>
<keyword evidence="7 14" id="KW-0418">Kinase</keyword>
<dbReference type="EMBL" id="BSND01000004">
    <property type="protein sequence ID" value="GLP99309.1"/>
    <property type="molecule type" value="Genomic_DNA"/>
</dbReference>
<dbReference type="PROSITE" id="PS50885">
    <property type="entry name" value="HAMP"/>
    <property type="match status" value="1"/>
</dbReference>
<dbReference type="SUPFAM" id="SSF55874">
    <property type="entry name" value="ATPase domain of HSP90 chaperone/DNA topoisomerase II/histidine kinase"/>
    <property type="match status" value="1"/>
</dbReference>
<keyword evidence="5" id="KW-0808">Transferase</keyword>
<keyword evidence="8 11" id="KW-1133">Transmembrane helix</keyword>
<comment type="caution">
    <text evidence="14">The sequence shown here is derived from an EMBL/GenBank/DDBJ whole genome shotgun (WGS) entry which is preliminary data.</text>
</comment>
<sequence length="460" mass="51303">MVVVTGLTCPVKVINFSLSNRVLVAVSLVLTAFLGLSAISLNNAFKSSAELEQKKRLKNYVYTLLTAAEINDKGELKMTHDLAEPKFSIPNSGLYAQITSSGKIVWQSPSAIGHFLSLPFQPGPSNEHYTVVDVDGGMKLQNLAFGIVWETETGKELDYTINVAEDMSTIKETTASFQRSLWYWLGGTGLMLLLAQWLILKWSLRPLHDVAKDLHAIETGEHHRLNDEYPRELKQLTNNINALLDHEQSRRQRYKNSLADLAHSLKTPLSVFRGELANNHDLQSLKSTGYEQLDRISTLVDYQLQRASTEGKSSLLAPVSLGEIIHKIIGSLDKVYKNKAIRHQCEIERDAYIHADEGDMYELLGNLLENAYKYCKHQVHVIATSSGNMVKIRVEDDGAGIPTRAESYIIKRGHRIDTQAEGQGIGLAIVSDIIMAYEGNIHLERGRLGGASFIVELPRI</sequence>
<protein>
    <recommendedName>
        <fullName evidence="3">histidine kinase</fullName>
        <ecNumber evidence="3">2.7.13.3</ecNumber>
    </recommendedName>
</protein>
<evidence type="ECO:0000256" key="2">
    <source>
        <dbReference type="ARBA" id="ARBA00004370"/>
    </source>
</evidence>
<keyword evidence="6 11" id="KW-0812">Transmembrane</keyword>
<dbReference type="InterPro" id="IPR036890">
    <property type="entry name" value="HATPase_C_sf"/>
</dbReference>
<organism evidence="14 15">
    <name type="scientific">Methylophaga thalassica</name>
    <dbReference type="NCBI Taxonomy" id="40223"/>
    <lineage>
        <taxon>Bacteria</taxon>
        <taxon>Pseudomonadati</taxon>
        <taxon>Pseudomonadota</taxon>
        <taxon>Gammaproteobacteria</taxon>
        <taxon>Thiotrichales</taxon>
        <taxon>Piscirickettsiaceae</taxon>
        <taxon>Methylophaga</taxon>
    </lineage>
</organism>
<dbReference type="Pfam" id="PF02518">
    <property type="entry name" value="HATPase_c"/>
    <property type="match status" value="1"/>
</dbReference>
<name>A0ABQ5TTL1_9GAMM</name>
<dbReference type="InterPro" id="IPR003661">
    <property type="entry name" value="HisK_dim/P_dom"/>
</dbReference>
<feature type="transmembrane region" description="Helical" evidence="11">
    <location>
        <begin position="22"/>
        <end position="45"/>
    </location>
</feature>
<evidence type="ECO:0000256" key="7">
    <source>
        <dbReference type="ARBA" id="ARBA00022777"/>
    </source>
</evidence>
<evidence type="ECO:0000259" key="12">
    <source>
        <dbReference type="PROSITE" id="PS50109"/>
    </source>
</evidence>
<evidence type="ECO:0000256" key="10">
    <source>
        <dbReference type="ARBA" id="ARBA00023136"/>
    </source>
</evidence>
<dbReference type="PANTHER" id="PTHR45436:SF4">
    <property type="entry name" value="SENSOR PROTEIN PHOQ"/>
    <property type="match status" value="1"/>
</dbReference>
<dbReference type="RefSeq" id="WP_273180515.1">
    <property type="nucleotide sequence ID" value="NZ_BSND01000004.1"/>
</dbReference>
<dbReference type="InterPro" id="IPR003594">
    <property type="entry name" value="HATPase_dom"/>
</dbReference>
<dbReference type="PRINTS" id="PR00344">
    <property type="entry name" value="BCTRLSENSOR"/>
</dbReference>
<feature type="domain" description="HAMP" evidence="13">
    <location>
        <begin position="201"/>
        <end position="252"/>
    </location>
</feature>
<dbReference type="PROSITE" id="PS50109">
    <property type="entry name" value="HIS_KIN"/>
    <property type="match status" value="1"/>
</dbReference>
<dbReference type="PANTHER" id="PTHR45436">
    <property type="entry name" value="SENSOR HISTIDINE KINASE YKOH"/>
    <property type="match status" value="1"/>
</dbReference>
<dbReference type="CDD" id="cd00082">
    <property type="entry name" value="HisKA"/>
    <property type="match status" value="1"/>
</dbReference>
<dbReference type="Gene3D" id="3.30.565.10">
    <property type="entry name" value="Histidine kinase-like ATPase, C-terminal domain"/>
    <property type="match status" value="1"/>
</dbReference>
<dbReference type="Proteomes" id="UP001161423">
    <property type="component" value="Unassembled WGS sequence"/>
</dbReference>
<evidence type="ECO:0000256" key="1">
    <source>
        <dbReference type="ARBA" id="ARBA00000085"/>
    </source>
</evidence>
<keyword evidence="10 11" id="KW-0472">Membrane</keyword>
<keyword evidence="4" id="KW-0597">Phosphoprotein</keyword>
<dbReference type="SMART" id="SM00387">
    <property type="entry name" value="HATPase_c"/>
    <property type="match status" value="1"/>
</dbReference>
<comment type="catalytic activity">
    <reaction evidence="1">
        <text>ATP + protein L-histidine = ADP + protein N-phospho-L-histidine.</text>
        <dbReference type="EC" id="2.7.13.3"/>
    </reaction>
</comment>
<proteinExistence type="predicted"/>
<evidence type="ECO:0000256" key="5">
    <source>
        <dbReference type="ARBA" id="ARBA00022679"/>
    </source>
</evidence>
<evidence type="ECO:0000259" key="13">
    <source>
        <dbReference type="PROSITE" id="PS50885"/>
    </source>
</evidence>
<evidence type="ECO:0000256" key="9">
    <source>
        <dbReference type="ARBA" id="ARBA00023012"/>
    </source>
</evidence>
<keyword evidence="9" id="KW-0902">Two-component regulatory system</keyword>
<reference evidence="14" key="2">
    <citation type="submission" date="2023-01" db="EMBL/GenBank/DDBJ databases">
        <title>Draft genome sequence of Methylophaga thalassica strain NBRC 102424.</title>
        <authorList>
            <person name="Sun Q."/>
            <person name="Mori K."/>
        </authorList>
    </citation>
    <scope>NUCLEOTIDE SEQUENCE</scope>
    <source>
        <strain evidence="14">NBRC 102424</strain>
    </source>
</reference>
<gene>
    <name evidence="14" type="primary">phoQ</name>
    <name evidence="14" type="ORF">GCM10007891_11630</name>
</gene>
<dbReference type="InterPro" id="IPR005467">
    <property type="entry name" value="His_kinase_dom"/>
</dbReference>
<dbReference type="InterPro" id="IPR050428">
    <property type="entry name" value="TCS_sensor_his_kinase"/>
</dbReference>
<dbReference type="InterPro" id="IPR003660">
    <property type="entry name" value="HAMP_dom"/>
</dbReference>
<keyword evidence="15" id="KW-1185">Reference proteome</keyword>
<accession>A0ABQ5TTL1</accession>
<reference evidence="14" key="1">
    <citation type="journal article" date="2014" name="Int. J. Syst. Evol. Microbiol.">
        <title>Complete genome of a new Firmicutes species belonging to the dominant human colonic microbiota ('Ruminococcus bicirculans') reveals two chromosomes and a selective capacity to utilize plant glucans.</title>
        <authorList>
            <consortium name="NISC Comparative Sequencing Program"/>
            <person name="Wegmann U."/>
            <person name="Louis P."/>
            <person name="Goesmann A."/>
            <person name="Henrissat B."/>
            <person name="Duncan S.H."/>
            <person name="Flint H.J."/>
        </authorList>
    </citation>
    <scope>NUCLEOTIDE SEQUENCE</scope>
    <source>
        <strain evidence="14">NBRC 102424</strain>
    </source>
</reference>
<feature type="transmembrane region" description="Helical" evidence="11">
    <location>
        <begin position="181"/>
        <end position="200"/>
    </location>
</feature>
<dbReference type="InterPro" id="IPR004358">
    <property type="entry name" value="Sig_transdc_His_kin-like_C"/>
</dbReference>
<dbReference type="Gene3D" id="1.10.287.130">
    <property type="match status" value="1"/>
</dbReference>
<evidence type="ECO:0000256" key="3">
    <source>
        <dbReference type="ARBA" id="ARBA00012438"/>
    </source>
</evidence>
<evidence type="ECO:0000256" key="6">
    <source>
        <dbReference type="ARBA" id="ARBA00022692"/>
    </source>
</evidence>
<dbReference type="EC" id="2.7.13.3" evidence="3"/>
<dbReference type="GO" id="GO:0016301">
    <property type="term" value="F:kinase activity"/>
    <property type="evidence" value="ECO:0007669"/>
    <property type="project" value="UniProtKB-KW"/>
</dbReference>
<evidence type="ECO:0000256" key="8">
    <source>
        <dbReference type="ARBA" id="ARBA00022989"/>
    </source>
</evidence>
<evidence type="ECO:0000256" key="11">
    <source>
        <dbReference type="SAM" id="Phobius"/>
    </source>
</evidence>
<evidence type="ECO:0000313" key="14">
    <source>
        <dbReference type="EMBL" id="GLP99309.1"/>
    </source>
</evidence>